<name>A0A835IY02_9MAGN</name>
<dbReference type="AlphaFoldDB" id="A0A835IY02"/>
<dbReference type="PANTHER" id="PTHR37394">
    <property type="entry name" value="PROTEIN PARTING DANCERS"/>
    <property type="match status" value="1"/>
</dbReference>
<evidence type="ECO:0000313" key="2">
    <source>
        <dbReference type="Proteomes" id="UP000631114"/>
    </source>
</evidence>
<dbReference type="InterPro" id="IPR039172">
    <property type="entry name" value="PTD"/>
</dbReference>
<evidence type="ECO:0000313" key="1">
    <source>
        <dbReference type="EMBL" id="KAF9623623.1"/>
    </source>
</evidence>
<dbReference type="InterPro" id="IPR046849">
    <property type="entry name" value="E2_motif"/>
</dbReference>
<proteinExistence type="predicted"/>
<keyword evidence="2" id="KW-1185">Reference proteome</keyword>
<protein>
    <submittedName>
        <fullName evidence="1">Uncharacterized protein</fullName>
    </submittedName>
</protein>
<gene>
    <name evidence="1" type="ORF">IFM89_003550</name>
</gene>
<organism evidence="1 2">
    <name type="scientific">Coptis chinensis</name>
    <dbReference type="NCBI Taxonomy" id="261450"/>
    <lineage>
        <taxon>Eukaryota</taxon>
        <taxon>Viridiplantae</taxon>
        <taxon>Streptophyta</taxon>
        <taxon>Embryophyta</taxon>
        <taxon>Tracheophyta</taxon>
        <taxon>Spermatophyta</taxon>
        <taxon>Magnoliopsida</taxon>
        <taxon>Ranunculales</taxon>
        <taxon>Ranunculaceae</taxon>
        <taxon>Coptidoideae</taxon>
        <taxon>Coptis</taxon>
    </lineage>
</organism>
<dbReference type="Proteomes" id="UP000631114">
    <property type="component" value="Unassembled WGS sequence"/>
</dbReference>
<comment type="caution">
    <text evidence="1">The sequence shown here is derived from an EMBL/GenBank/DDBJ whole genome shotgun (WGS) entry which is preliminary data.</text>
</comment>
<dbReference type="EMBL" id="JADFTS010000001">
    <property type="protein sequence ID" value="KAF9623623.1"/>
    <property type="molecule type" value="Genomic_DNA"/>
</dbReference>
<dbReference type="GO" id="GO:0000712">
    <property type="term" value="P:resolution of meiotic recombination intermediates"/>
    <property type="evidence" value="ECO:0007669"/>
    <property type="project" value="InterPro"/>
</dbReference>
<dbReference type="PANTHER" id="PTHR37394:SF1">
    <property type="entry name" value="PROTEIN PARTING DANCERS"/>
    <property type="match status" value="1"/>
</dbReference>
<reference evidence="1 2" key="1">
    <citation type="submission" date="2020-10" db="EMBL/GenBank/DDBJ databases">
        <title>The Coptis chinensis genome and diversification of protoberbering-type alkaloids.</title>
        <authorList>
            <person name="Wang B."/>
            <person name="Shu S."/>
            <person name="Song C."/>
            <person name="Liu Y."/>
        </authorList>
    </citation>
    <scope>NUCLEOTIDE SEQUENCE [LARGE SCALE GENOMIC DNA]</scope>
    <source>
        <strain evidence="1">HL-2020</strain>
        <tissue evidence="1">Leaf</tissue>
    </source>
</reference>
<accession>A0A835IY02</accession>
<dbReference type="Pfam" id="PF20430">
    <property type="entry name" value="Eplus_motif"/>
    <property type="match status" value="1"/>
</dbReference>
<sequence length="507" mass="56735">MEAEDGIIHELFAGDITHPKSKEIKEALEDLLQTSFGLCSTTVGIPIRIVKKLIIDCALVHFSQLVNYLFFYTGVTEATSPLKEHHSVSDARLLSQRQLAKPLTSIDKKSSLPVLTLFQDNLCGSNFDSAPYMLKSREAQSYVCRKKDMDGLGSQPIHHSDKLRLSSSVAYMDVASGGPKSFQITNHLSPKNMSNGKQILRESSISSNLKESASAKLFTLLPDFDYHDECREKLPPSGISRNSKRKRDEQINFLSLRDESSGETETMDINACQTWNSLPSMGEHIAWFWKKSPFDYVKSQMHAVKCDRKYPFYNDSLDFVLKTWKAGGALKCYTEFPVYCVKIGHYVKVSSSSQENSFRLNIVPISPVQKLKGQFGNLYVIIAPPTTEQNDSFVRSYFKQVDVTIALLGIVCKRRDAISKLKVEREQLVERMDSFLRVVTSIPGIDKHNANAARSRSLPGDGTRDRVLSCLADLVIKLTAFRTATGIDVTPFTPDVPSKAASMCHPI</sequence>